<keyword evidence="5" id="KW-0611">Plant defense</keyword>
<dbReference type="InterPro" id="IPR036388">
    <property type="entry name" value="WH-like_DNA-bd_sf"/>
</dbReference>
<feature type="domain" description="NB-ARC" evidence="9">
    <location>
        <begin position="164"/>
        <end position="324"/>
    </location>
</feature>
<dbReference type="GO" id="GO:0043531">
    <property type="term" value="F:ADP binding"/>
    <property type="evidence" value="ECO:0007669"/>
    <property type="project" value="InterPro"/>
</dbReference>
<dbReference type="PANTHER" id="PTHR33463:SF203">
    <property type="entry name" value="AAA+ ATPASE DOMAIN-CONTAINING PROTEIN"/>
    <property type="match status" value="1"/>
</dbReference>
<keyword evidence="2" id="KW-0433">Leucine-rich repeat</keyword>
<dbReference type="Gene3D" id="1.10.8.430">
    <property type="entry name" value="Helical domain of apoptotic protease-activating factors"/>
    <property type="match status" value="1"/>
</dbReference>
<sequence>MVVNFVLPVVMKIGKYLVAPVGRQFGYLIFYDRNIKNLEKQVQRLEDKRFGVQKSVEEAEAKRETIAPGVERWLKTVNDLNEEAKKFLEVEVKANKGCLNGWCPNLKSRYSLSRKATKKAQSVEELHGGGVFSRVSYPTVVPSVGTTFVFTGGFKGFESRRSIMNGVMEALTDDSIYVIGICGIGGVGKTTMVNEVAKRVEEKKMFDIIVMVVVSQNPNLITIQVQIAKILNLQDFGGNNLPTGAGKIRSKILSFGRVLVILDDVWKRLELNDIGIPFGDNHKGCKIVMTSRNKDVCNSMGTHENFEVGVLHKEEAWNLFKEMAEISDEGTSHPTGLLLTQMAVAKECGGLPIAIATVGRALRCKNKHSWDSALEQLQKSMVKNITEVDEKVFKSLELSYDSLDSDEVKKCFLLCSLYPEDFDISIEDLVRYAIGIELFERIDSVHQARNRVHSLVDDLKKCYLLMESENEECIKMHDVVRDVAISIASRKEHSIVVRCDEVLKEWPKKDRLQKNTVISLKVDGMHWLPSNLEFPNLHLLKLDCNAGLPPISLKDLNKGMKEVKVQETQDSFYQGMKELKVLALSDMYGSLTTSLRCLTNLRTLSLFHCRLIDDDISVIGALENLEILRFGGSYIKELPKEIIGHLAHLKVLDLLGCVVERIYAGVLSSLSKLEELYVGSIFRSWCEVEESKEGAKAIIDELASLSNLVALDIDLINISFWPRGLVIEKLKRFNICVGFGFHYYTPLCYPLLSNQLQLEVENMSAIIEMRLNFLLKSTEILTLARVKGLKILCDLVGEGGFECLTKLSLRYLDDLEYLINTADGVPQSDFKGITSHECLLPNKAFSALKVLELSCLPKLTNLWKGPTQLVWLGNLTIVYVKCCDKLESMFSLSIARDLVQLQDLSIVFCEMMEEIVSSEGGEDEIAAITTDKIEFPKLKKLHLRDLPSLTAICKAMNAIELPQLSSLSLSNMPKLKRLCPASDSESNCDPIIQPLFNDKDKLATIEELSIYHMENLMEIWPGELEAKLRKMRVELCDGLSNILFPSNSIKGMQNLEVLKVKDCRSIGVAFDLEGLVWEDGISDWALPSLKKVELSHLRKLTHVWKDNLPGIQGFQNLRSLIVNDCDSLRNLISYSLAKSLEKLQEIEVTECGMMESIIGNEPNADDAGISNIIMFPQLNSVKLSDLPNLNSFCSEACMIEGSLLETIEVINCPKMKILPSAFQRKLEQQQEDFSASSQLHLLDGKFILRRNYFSPCENLTITDINGSIEMWHNQLEVDQLVRVRSMLVQFCGKLSNVISWNYMKRLEDLDRLKVWWCDSLETIFDLQGSVCAGTTGEDATMIIGLGNLKLMNLPKLTHIWKNVSQQTHCFKYLTSLEVERCDNLRYLFTISTVKILVRLNYLRIGNCKKVEKIVTREEEEDDNDNDHDDDDKDNDFSEEEDYYVDDHDHDHDGDDDDNDFSVELENLPSLVCIEIPESQIHISKLHVDFCPKYRARF</sequence>
<feature type="coiled-coil region" evidence="7">
    <location>
        <begin position="28"/>
        <end position="62"/>
    </location>
</feature>
<reference evidence="11 12" key="2">
    <citation type="submission" date="2020-07" db="EMBL/GenBank/DDBJ databases">
        <title>Genome assembly of wild tea tree DASZ reveals pedigree and selection history of tea varieties.</title>
        <authorList>
            <person name="Zhang W."/>
        </authorList>
    </citation>
    <scope>NUCLEOTIDE SEQUENCE [LARGE SCALE GENOMIC DNA]</scope>
    <source>
        <strain evidence="12">cv. G240</strain>
        <tissue evidence="11">Leaf</tissue>
    </source>
</reference>
<keyword evidence="6" id="KW-0067">ATP-binding</keyword>
<evidence type="ECO:0000256" key="3">
    <source>
        <dbReference type="ARBA" id="ARBA00022737"/>
    </source>
</evidence>
<dbReference type="PANTHER" id="PTHR33463">
    <property type="entry name" value="NB-ARC DOMAIN-CONTAINING PROTEIN-RELATED"/>
    <property type="match status" value="1"/>
</dbReference>
<feature type="domain" description="Disease resistance protein At4g27190-like leucine-rich repeats" evidence="10">
    <location>
        <begin position="755"/>
        <end position="910"/>
    </location>
</feature>
<evidence type="ECO:0000256" key="7">
    <source>
        <dbReference type="SAM" id="Coils"/>
    </source>
</evidence>
<evidence type="ECO:0008006" key="13">
    <source>
        <dbReference type="Google" id="ProtNLM"/>
    </source>
</evidence>
<evidence type="ECO:0000256" key="5">
    <source>
        <dbReference type="ARBA" id="ARBA00022821"/>
    </source>
</evidence>
<gene>
    <name evidence="11" type="ORF">HYC85_025243</name>
</gene>
<protein>
    <recommendedName>
        <fullName evidence="13">NB-ARC domain-containing protein</fullName>
    </recommendedName>
</protein>
<dbReference type="GO" id="GO:0051607">
    <property type="term" value="P:defense response to virus"/>
    <property type="evidence" value="ECO:0007669"/>
    <property type="project" value="UniProtKB-ARBA"/>
</dbReference>
<keyword evidence="4" id="KW-0547">Nucleotide-binding</keyword>
<dbReference type="EMBL" id="JACBKZ010000012">
    <property type="protein sequence ID" value="KAF5937737.1"/>
    <property type="molecule type" value="Genomic_DNA"/>
</dbReference>
<dbReference type="Pfam" id="PF00931">
    <property type="entry name" value="NB-ARC"/>
    <property type="match status" value="1"/>
</dbReference>
<reference evidence="12" key="1">
    <citation type="journal article" date="2020" name="Nat. Commun.">
        <title>Genome assembly of wild tea tree DASZ reveals pedigree and selection history of tea varieties.</title>
        <authorList>
            <person name="Zhang W."/>
            <person name="Zhang Y."/>
            <person name="Qiu H."/>
            <person name="Guo Y."/>
            <person name="Wan H."/>
            <person name="Zhang X."/>
            <person name="Scossa F."/>
            <person name="Alseekh S."/>
            <person name="Zhang Q."/>
            <person name="Wang P."/>
            <person name="Xu L."/>
            <person name="Schmidt M.H."/>
            <person name="Jia X."/>
            <person name="Li D."/>
            <person name="Zhu A."/>
            <person name="Guo F."/>
            <person name="Chen W."/>
            <person name="Ni D."/>
            <person name="Usadel B."/>
            <person name="Fernie A.R."/>
            <person name="Wen W."/>
        </authorList>
    </citation>
    <scope>NUCLEOTIDE SEQUENCE [LARGE SCALE GENOMIC DNA]</scope>
    <source>
        <strain evidence="12">cv. G240</strain>
    </source>
</reference>
<evidence type="ECO:0000256" key="6">
    <source>
        <dbReference type="ARBA" id="ARBA00022840"/>
    </source>
</evidence>
<dbReference type="InterPro" id="IPR050905">
    <property type="entry name" value="Plant_NBS-LRR"/>
</dbReference>
<evidence type="ECO:0000313" key="11">
    <source>
        <dbReference type="EMBL" id="KAF5937737.1"/>
    </source>
</evidence>
<dbReference type="InterPro" id="IPR002182">
    <property type="entry name" value="NB-ARC"/>
</dbReference>
<proteinExistence type="inferred from homology"/>
<dbReference type="Gene3D" id="3.40.50.300">
    <property type="entry name" value="P-loop containing nucleotide triphosphate hydrolases"/>
    <property type="match status" value="1"/>
</dbReference>
<evidence type="ECO:0000256" key="1">
    <source>
        <dbReference type="ARBA" id="ARBA00008894"/>
    </source>
</evidence>
<dbReference type="InterPro" id="IPR042197">
    <property type="entry name" value="Apaf_helical"/>
</dbReference>
<dbReference type="InterPro" id="IPR057135">
    <property type="entry name" value="At4g27190-like_LRR"/>
</dbReference>
<evidence type="ECO:0000256" key="4">
    <source>
        <dbReference type="ARBA" id="ARBA00022741"/>
    </source>
</evidence>
<comment type="caution">
    <text evidence="11">The sequence shown here is derived from an EMBL/GenBank/DDBJ whole genome shotgun (WGS) entry which is preliminary data.</text>
</comment>
<feature type="region of interest" description="Disordered" evidence="8">
    <location>
        <begin position="1416"/>
        <end position="1437"/>
    </location>
</feature>
<evidence type="ECO:0000259" key="10">
    <source>
        <dbReference type="Pfam" id="PF23247"/>
    </source>
</evidence>
<dbReference type="Proteomes" id="UP000593564">
    <property type="component" value="Unassembled WGS sequence"/>
</dbReference>
<dbReference type="PRINTS" id="PR00364">
    <property type="entry name" value="DISEASERSIST"/>
</dbReference>
<dbReference type="FunFam" id="1.10.10.10:FF:000322">
    <property type="entry name" value="Probable disease resistance protein At1g63360"/>
    <property type="match status" value="1"/>
</dbReference>
<keyword evidence="12" id="KW-1185">Reference proteome</keyword>
<dbReference type="Pfam" id="PF23247">
    <property type="entry name" value="LRR_RPS2"/>
    <property type="match status" value="3"/>
</dbReference>
<dbReference type="Gene3D" id="3.80.10.10">
    <property type="entry name" value="Ribonuclease Inhibitor"/>
    <property type="match status" value="4"/>
</dbReference>
<evidence type="ECO:0000256" key="2">
    <source>
        <dbReference type="ARBA" id="ARBA00022614"/>
    </source>
</evidence>
<dbReference type="InterPro" id="IPR027417">
    <property type="entry name" value="P-loop_NTPase"/>
</dbReference>
<feature type="domain" description="Disease resistance protein At4g27190-like leucine-rich repeats" evidence="10">
    <location>
        <begin position="1258"/>
        <end position="1408"/>
    </location>
</feature>
<keyword evidence="3" id="KW-0677">Repeat</keyword>
<evidence type="ECO:0000259" key="9">
    <source>
        <dbReference type="Pfam" id="PF00931"/>
    </source>
</evidence>
<dbReference type="Gene3D" id="1.10.10.10">
    <property type="entry name" value="Winged helix-like DNA-binding domain superfamily/Winged helix DNA-binding domain"/>
    <property type="match status" value="1"/>
</dbReference>
<accession>A0A7J7GAX5</accession>
<dbReference type="InterPro" id="IPR032675">
    <property type="entry name" value="LRR_dom_sf"/>
</dbReference>
<feature type="compositionally biased region" description="Acidic residues" evidence="8">
    <location>
        <begin position="1417"/>
        <end position="1437"/>
    </location>
</feature>
<dbReference type="FunFam" id="3.40.50.300:FF:001091">
    <property type="entry name" value="Probable disease resistance protein At1g61300"/>
    <property type="match status" value="1"/>
</dbReference>
<evidence type="ECO:0000256" key="8">
    <source>
        <dbReference type="SAM" id="MobiDB-lite"/>
    </source>
</evidence>
<dbReference type="GO" id="GO:0005524">
    <property type="term" value="F:ATP binding"/>
    <property type="evidence" value="ECO:0007669"/>
    <property type="project" value="UniProtKB-KW"/>
</dbReference>
<feature type="domain" description="Disease resistance protein At4g27190-like leucine-rich repeats" evidence="10">
    <location>
        <begin position="1006"/>
        <end position="1152"/>
    </location>
</feature>
<name>A0A7J7GAX5_CAMSI</name>
<comment type="similarity">
    <text evidence="1">Belongs to the disease resistance NB-LRR family.</text>
</comment>
<evidence type="ECO:0000313" key="12">
    <source>
        <dbReference type="Proteomes" id="UP000593564"/>
    </source>
</evidence>
<dbReference type="SUPFAM" id="SSF52058">
    <property type="entry name" value="L domain-like"/>
    <property type="match status" value="1"/>
</dbReference>
<keyword evidence="7" id="KW-0175">Coiled coil</keyword>
<dbReference type="SUPFAM" id="SSF52540">
    <property type="entry name" value="P-loop containing nucleoside triphosphate hydrolases"/>
    <property type="match status" value="1"/>
</dbReference>
<organism evidence="11 12">
    <name type="scientific">Camellia sinensis</name>
    <name type="common">Tea plant</name>
    <name type="synonym">Thea sinensis</name>
    <dbReference type="NCBI Taxonomy" id="4442"/>
    <lineage>
        <taxon>Eukaryota</taxon>
        <taxon>Viridiplantae</taxon>
        <taxon>Streptophyta</taxon>
        <taxon>Embryophyta</taxon>
        <taxon>Tracheophyta</taxon>
        <taxon>Spermatophyta</taxon>
        <taxon>Magnoliopsida</taxon>
        <taxon>eudicotyledons</taxon>
        <taxon>Gunneridae</taxon>
        <taxon>Pentapetalae</taxon>
        <taxon>asterids</taxon>
        <taxon>Ericales</taxon>
        <taxon>Theaceae</taxon>
        <taxon>Camellia</taxon>
    </lineage>
</organism>